<dbReference type="GO" id="GO:0016831">
    <property type="term" value="F:carboxy-lyase activity"/>
    <property type="evidence" value="ECO:0007669"/>
    <property type="project" value="UniProtKB-KW"/>
</dbReference>
<dbReference type="PANTHER" id="PTHR21240:SF28">
    <property type="entry name" value="ISO-OROTATE DECARBOXYLASE (EUROFUNG)"/>
    <property type="match status" value="1"/>
</dbReference>
<feature type="domain" description="Amidohydrolase-related" evidence="4">
    <location>
        <begin position="8"/>
        <end position="369"/>
    </location>
</feature>
<comment type="similarity">
    <text evidence="3">Belongs to the metallo-dependent hydrolases superfamily.</text>
</comment>
<dbReference type="EMBL" id="JASNWA010000011">
    <property type="protein sequence ID" value="KAK3167021.1"/>
    <property type="molecule type" value="Genomic_DNA"/>
</dbReference>
<dbReference type="Gene3D" id="3.20.20.140">
    <property type="entry name" value="Metal-dependent hydrolases"/>
    <property type="match status" value="1"/>
</dbReference>
<dbReference type="AlphaFoldDB" id="A0AAE0DEV1"/>
<keyword evidence="2 3" id="KW-0456">Lyase</keyword>
<evidence type="ECO:0000256" key="1">
    <source>
        <dbReference type="ARBA" id="ARBA00022793"/>
    </source>
</evidence>
<dbReference type="InterPro" id="IPR032465">
    <property type="entry name" value="ACMSD"/>
</dbReference>
<proteinExistence type="inferred from homology"/>
<dbReference type="GO" id="GO:0019748">
    <property type="term" value="P:secondary metabolic process"/>
    <property type="evidence" value="ECO:0007669"/>
    <property type="project" value="TreeGrafter"/>
</dbReference>
<evidence type="ECO:0000256" key="3">
    <source>
        <dbReference type="RuleBase" id="RU366045"/>
    </source>
</evidence>
<dbReference type="PANTHER" id="PTHR21240">
    <property type="entry name" value="2-AMINO-3-CARBOXYLMUCONATE-6-SEMIALDEHYDE DECARBOXYLASE"/>
    <property type="match status" value="1"/>
</dbReference>
<accession>A0AAE0DEV1</accession>
<organism evidence="5 6">
    <name type="scientific">Lepraria neglecta</name>
    <dbReference type="NCBI Taxonomy" id="209136"/>
    <lineage>
        <taxon>Eukaryota</taxon>
        <taxon>Fungi</taxon>
        <taxon>Dikarya</taxon>
        <taxon>Ascomycota</taxon>
        <taxon>Pezizomycotina</taxon>
        <taxon>Lecanoromycetes</taxon>
        <taxon>OSLEUM clade</taxon>
        <taxon>Lecanoromycetidae</taxon>
        <taxon>Lecanorales</taxon>
        <taxon>Lecanorineae</taxon>
        <taxon>Stereocaulaceae</taxon>
        <taxon>Lepraria</taxon>
    </lineage>
</organism>
<dbReference type="GO" id="GO:0005829">
    <property type="term" value="C:cytosol"/>
    <property type="evidence" value="ECO:0007669"/>
    <property type="project" value="TreeGrafter"/>
</dbReference>
<evidence type="ECO:0000259" key="4">
    <source>
        <dbReference type="Pfam" id="PF04909"/>
    </source>
</evidence>
<evidence type="ECO:0000313" key="5">
    <source>
        <dbReference type="EMBL" id="KAK3167021.1"/>
    </source>
</evidence>
<evidence type="ECO:0000313" key="6">
    <source>
        <dbReference type="Proteomes" id="UP001276659"/>
    </source>
</evidence>
<dbReference type="GO" id="GO:0016787">
    <property type="term" value="F:hydrolase activity"/>
    <property type="evidence" value="ECO:0007669"/>
    <property type="project" value="InterPro"/>
</dbReference>
<evidence type="ECO:0000256" key="2">
    <source>
        <dbReference type="ARBA" id="ARBA00023239"/>
    </source>
</evidence>
<comment type="caution">
    <text evidence="5">The sequence shown here is derived from an EMBL/GenBank/DDBJ whole genome shotgun (WGS) entry which is preliminary data.</text>
</comment>
<dbReference type="InterPro" id="IPR032466">
    <property type="entry name" value="Metal_Hydrolase"/>
</dbReference>
<sequence>MASEPPVIDIHTHIYPSSYISLLRSRTTVPYLLYPFEKGASPRLIILPSDDDSSLPPESRGRPIDPSYTDIGVKLKFMSNHHITASVISLANPWLDFLSPKEGPKWARMINDELEFTCSRDQGKLWAFATLPLSASPLDIVTEVDRLQTLPHIRGIILGTTGLGNGLDDPNLDSIWAALEEKQLPIFLHPHYGLPSSLYGPRASEYGHVLPLSLGFPMETTIAFTRMWLSGVFDRYPKLKLLIAHSGGTIPFLAGRIDSCVKHERHFPEHSNEYGEKSRGPERSLDRVLFDNIWLDAVVYSETGVRAAVDKVSYKKVLFGTDHPFFPPLEGGAEKWASVETNFDAVTGGQDNAGSRAILGGNAIELLGLEINPGEAENSPVEGL</sequence>
<protein>
    <recommendedName>
        <fullName evidence="4">Amidohydrolase-related domain-containing protein</fullName>
    </recommendedName>
</protein>
<dbReference type="Proteomes" id="UP001276659">
    <property type="component" value="Unassembled WGS sequence"/>
</dbReference>
<dbReference type="InterPro" id="IPR006680">
    <property type="entry name" value="Amidohydro-rel"/>
</dbReference>
<name>A0AAE0DEV1_9LECA</name>
<reference evidence="5" key="1">
    <citation type="submission" date="2022-11" db="EMBL/GenBank/DDBJ databases">
        <title>Chromosomal genome sequence assembly and mating type (MAT) locus characterization of the leprose asexual lichenized fungus Lepraria neglecta (Nyl.) Erichsen.</title>
        <authorList>
            <person name="Allen J.L."/>
            <person name="Pfeffer B."/>
        </authorList>
    </citation>
    <scope>NUCLEOTIDE SEQUENCE</scope>
    <source>
        <strain evidence="5">Allen 5258</strain>
    </source>
</reference>
<dbReference type="Pfam" id="PF04909">
    <property type="entry name" value="Amidohydro_2"/>
    <property type="match status" value="1"/>
</dbReference>
<keyword evidence="6" id="KW-1185">Reference proteome</keyword>
<dbReference type="SUPFAM" id="SSF51556">
    <property type="entry name" value="Metallo-dependent hydrolases"/>
    <property type="match status" value="1"/>
</dbReference>
<gene>
    <name evidence="5" type="ORF">OEA41_010146</name>
</gene>
<keyword evidence="1 3" id="KW-0210">Decarboxylase</keyword>